<dbReference type="InterPro" id="IPR023415">
    <property type="entry name" value="LDLR_class-A_CS"/>
</dbReference>
<dbReference type="SMART" id="SM00209">
    <property type="entry name" value="TSP1"/>
    <property type="match status" value="1"/>
</dbReference>
<dbReference type="InterPro" id="IPR018114">
    <property type="entry name" value="TRYPSIN_HIS"/>
</dbReference>
<dbReference type="Pfam" id="PF00057">
    <property type="entry name" value="Ldl_recept_a"/>
    <property type="match status" value="3"/>
</dbReference>
<keyword evidence="4 7" id="KW-0720">Serine protease</keyword>
<dbReference type="PROSITE" id="PS50240">
    <property type="entry name" value="TRYPSIN_DOM"/>
    <property type="match status" value="1"/>
</dbReference>
<dbReference type="GO" id="GO:0006508">
    <property type="term" value="P:proteolysis"/>
    <property type="evidence" value="ECO:0007669"/>
    <property type="project" value="UniProtKB-KW"/>
</dbReference>
<proteinExistence type="predicted"/>
<evidence type="ECO:0000256" key="6">
    <source>
        <dbReference type="PROSITE-ProRule" id="PRU00124"/>
    </source>
</evidence>
<keyword evidence="1" id="KW-0245">EGF-like domain</keyword>
<dbReference type="OMA" id="KYTGFTC"/>
<dbReference type="Pfam" id="PF00090">
    <property type="entry name" value="TSP_1"/>
    <property type="match status" value="1"/>
</dbReference>
<dbReference type="PROSITE" id="PS00135">
    <property type="entry name" value="TRYPSIN_SER"/>
    <property type="match status" value="1"/>
</dbReference>
<evidence type="ECO:0000256" key="7">
    <source>
        <dbReference type="RuleBase" id="RU363034"/>
    </source>
</evidence>
<feature type="disulfide bond" evidence="6">
    <location>
        <begin position="72"/>
        <end position="90"/>
    </location>
</feature>
<dbReference type="RefSeq" id="XP_022093247.1">
    <property type="nucleotide sequence ID" value="XM_022237555.1"/>
</dbReference>
<dbReference type="InterPro" id="IPR036383">
    <property type="entry name" value="TSP1_rpt_sf"/>
</dbReference>
<evidence type="ECO:0000313" key="9">
    <source>
        <dbReference type="Proteomes" id="UP000694845"/>
    </source>
</evidence>
<evidence type="ECO:0000313" key="10">
    <source>
        <dbReference type="RefSeq" id="XP_022093247.1"/>
    </source>
</evidence>
<protein>
    <submittedName>
        <fullName evidence="10">Suppressor of tumorigenicity 14 protein homolog isoform X1</fullName>
    </submittedName>
</protein>
<evidence type="ECO:0000256" key="3">
    <source>
        <dbReference type="ARBA" id="ARBA00022801"/>
    </source>
</evidence>
<keyword evidence="5 6" id="KW-1015">Disulfide bond</keyword>
<dbReference type="PROSITE" id="PS50068">
    <property type="entry name" value="LDLRA_2"/>
    <property type="match status" value="5"/>
</dbReference>
<keyword evidence="3 7" id="KW-0378">Hydrolase</keyword>
<feature type="disulfide bond" evidence="6">
    <location>
        <begin position="244"/>
        <end position="259"/>
    </location>
</feature>
<dbReference type="InterPro" id="IPR043504">
    <property type="entry name" value="Peptidase_S1_PA_chymotrypsin"/>
</dbReference>
<dbReference type="KEGG" id="aplc:110980664"/>
<evidence type="ECO:0000256" key="1">
    <source>
        <dbReference type="ARBA" id="ARBA00022536"/>
    </source>
</evidence>
<dbReference type="CDD" id="cd00112">
    <property type="entry name" value="LDLa"/>
    <property type="match status" value="3"/>
</dbReference>
<reference evidence="10" key="1">
    <citation type="submission" date="2025-08" db="UniProtKB">
        <authorList>
            <consortium name="RefSeq"/>
        </authorList>
    </citation>
    <scope>IDENTIFICATION</scope>
</reference>
<dbReference type="Pfam" id="PF00089">
    <property type="entry name" value="Trypsin"/>
    <property type="match status" value="1"/>
</dbReference>
<accession>A0A8B7YKU0</accession>
<dbReference type="SUPFAM" id="SSF57424">
    <property type="entry name" value="LDL receptor-like module"/>
    <property type="match status" value="4"/>
</dbReference>
<dbReference type="InterPro" id="IPR002172">
    <property type="entry name" value="LDrepeatLR_classA_rpt"/>
</dbReference>
<dbReference type="PROSITE" id="PS01209">
    <property type="entry name" value="LDLRA_1"/>
    <property type="match status" value="3"/>
</dbReference>
<dbReference type="InterPro" id="IPR036055">
    <property type="entry name" value="LDL_receptor-like_sf"/>
</dbReference>
<evidence type="ECO:0000259" key="8">
    <source>
        <dbReference type="PROSITE" id="PS50240"/>
    </source>
</evidence>
<dbReference type="Gene3D" id="2.40.10.10">
    <property type="entry name" value="Trypsin-like serine proteases"/>
    <property type="match status" value="2"/>
</dbReference>
<feature type="disulfide bond" evidence="6">
    <location>
        <begin position="65"/>
        <end position="77"/>
    </location>
</feature>
<dbReference type="FunFam" id="2.40.10.10:FF:000003">
    <property type="entry name" value="Transmembrane serine protease 3"/>
    <property type="match status" value="1"/>
</dbReference>
<dbReference type="PROSITE" id="PS00134">
    <property type="entry name" value="TRYPSIN_HIS"/>
    <property type="match status" value="1"/>
</dbReference>
<keyword evidence="2 7" id="KW-0645">Protease</keyword>
<comment type="caution">
    <text evidence="6">Lacks conserved residue(s) required for the propagation of feature annotation.</text>
</comment>
<sequence length="586" mass="64982">MCISQSNLPLNLCLCPNKVMADCGSKYTQLTLRHALVSTILLLRLGILANASPVSIVKDKGNKRCGAGEFACDDGMCIDADLECDWYYDCNDRSDEGDDCQYTGFTCEDGETKVSELWLCDGQPDCLDGSDEKKENCPQTDECFTLICDDSTKCIERAEICDGIEDCVDGADERQANCNRLGSCFHCLSGEDCIKWSWVCDSMADCYDWSDETADICGTIEDRCWKGAFPCQHQDFCVPQGWRCDDDNDCGDGSDETDCDVESIWSPIYGWSLWSEWSACNTDCGPGERQRYRECHELSTACTGKDVQVEGCQLKECIQEKDTGCGTRRLPSFQIFEKRIVGGIEAVAGSWPWQAQLIHRFKSGRQVAICGGTLVRENIVVSAAHCFMKSMNDVTTWRVHLGKHTIDLHLSKGEQEAKIKHIIKHKGFNTKTMRNDLAVLVLDRSLSLDSEQVNVACLDKELDMSNKIHCLVTGWGLTEMGGRQARKLQQAWVPILRQSQCNHKDVYNGIIASSMICAGYLAGGIDACQGDSGGPLMCELSDGRWHLVGITSWGRGCAMANNPGVYTKVAHYAQWIEGKIKEHGSP</sequence>
<dbReference type="AlphaFoldDB" id="A0A8B7YKU0"/>
<dbReference type="PANTHER" id="PTHR24252:SF7">
    <property type="entry name" value="HYALIN"/>
    <property type="match status" value="1"/>
</dbReference>
<dbReference type="SMART" id="SM00192">
    <property type="entry name" value="LDLa"/>
    <property type="match status" value="5"/>
</dbReference>
<dbReference type="Gene3D" id="4.10.400.10">
    <property type="entry name" value="Low-density Lipoprotein Receptor"/>
    <property type="match status" value="5"/>
</dbReference>
<dbReference type="SUPFAM" id="SSF82895">
    <property type="entry name" value="TSP-1 type 1 repeat"/>
    <property type="match status" value="1"/>
</dbReference>
<evidence type="ECO:0000256" key="2">
    <source>
        <dbReference type="ARBA" id="ARBA00022670"/>
    </source>
</evidence>
<dbReference type="InterPro" id="IPR001254">
    <property type="entry name" value="Trypsin_dom"/>
</dbReference>
<feature type="domain" description="Peptidase S1" evidence="8">
    <location>
        <begin position="340"/>
        <end position="581"/>
    </location>
</feature>
<dbReference type="PANTHER" id="PTHR24252">
    <property type="entry name" value="ACROSIN-RELATED"/>
    <property type="match status" value="1"/>
</dbReference>
<dbReference type="Proteomes" id="UP000694845">
    <property type="component" value="Unplaced"/>
</dbReference>
<name>A0A8B7YKU0_ACAPL</name>
<dbReference type="InterPro" id="IPR000884">
    <property type="entry name" value="TSP1_rpt"/>
</dbReference>
<dbReference type="OrthoDB" id="10051896at2759"/>
<evidence type="ECO:0000256" key="5">
    <source>
        <dbReference type="ARBA" id="ARBA00023157"/>
    </source>
</evidence>
<dbReference type="GO" id="GO:0004252">
    <property type="term" value="F:serine-type endopeptidase activity"/>
    <property type="evidence" value="ECO:0007669"/>
    <property type="project" value="InterPro"/>
</dbReference>
<evidence type="ECO:0000256" key="4">
    <source>
        <dbReference type="ARBA" id="ARBA00022825"/>
    </source>
</evidence>
<organism evidence="9 10">
    <name type="scientific">Acanthaster planci</name>
    <name type="common">Crown-of-thorns starfish</name>
    <dbReference type="NCBI Taxonomy" id="133434"/>
    <lineage>
        <taxon>Eukaryota</taxon>
        <taxon>Metazoa</taxon>
        <taxon>Echinodermata</taxon>
        <taxon>Eleutherozoa</taxon>
        <taxon>Asterozoa</taxon>
        <taxon>Asteroidea</taxon>
        <taxon>Valvatacea</taxon>
        <taxon>Valvatida</taxon>
        <taxon>Acanthasteridae</taxon>
        <taxon>Acanthaster</taxon>
    </lineage>
</organism>
<dbReference type="SMART" id="SM00020">
    <property type="entry name" value="Tryp_SPc"/>
    <property type="match status" value="1"/>
</dbReference>
<dbReference type="GeneID" id="110980664"/>
<gene>
    <name evidence="10" type="primary">LOC110980664</name>
</gene>
<dbReference type="Gene3D" id="2.20.100.10">
    <property type="entry name" value="Thrombospondin type-1 (TSP1) repeat"/>
    <property type="match status" value="1"/>
</dbReference>
<keyword evidence="9" id="KW-1185">Reference proteome</keyword>
<dbReference type="CDD" id="cd00190">
    <property type="entry name" value="Tryp_SPc"/>
    <property type="match status" value="1"/>
</dbReference>
<dbReference type="PROSITE" id="PS50092">
    <property type="entry name" value="TSP1"/>
    <property type="match status" value="1"/>
</dbReference>
<dbReference type="InterPro" id="IPR033116">
    <property type="entry name" value="TRYPSIN_SER"/>
</dbReference>
<dbReference type="SUPFAM" id="SSF50494">
    <property type="entry name" value="Trypsin-like serine proteases"/>
    <property type="match status" value="1"/>
</dbReference>
<dbReference type="InterPro" id="IPR009003">
    <property type="entry name" value="Peptidase_S1_PA"/>
</dbReference>
<dbReference type="PRINTS" id="PR00261">
    <property type="entry name" value="LDLRECEPTOR"/>
</dbReference>